<evidence type="ECO:0000259" key="2">
    <source>
        <dbReference type="Pfam" id="PF13628"/>
    </source>
</evidence>
<dbReference type="PANTHER" id="PTHR38593:SF1">
    <property type="entry name" value="BLR2558 PROTEIN"/>
    <property type="match status" value="1"/>
</dbReference>
<dbReference type="PROSITE" id="PS51257">
    <property type="entry name" value="PROKAR_LIPOPROTEIN"/>
    <property type="match status" value="1"/>
</dbReference>
<accession>A0A7K1UF23</accession>
<dbReference type="InterPro" id="IPR012347">
    <property type="entry name" value="Ferritin-like"/>
</dbReference>
<dbReference type="Pfam" id="PF13628">
    <property type="entry name" value="DUF4142"/>
    <property type="match status" value="1"/>
</dbReference>
<reference evidence="3 4" key="1">
    <citation type="submission" date="2019-12" db="EMBL/GenBank/DDBJ databases">
        <title>Chitinophaga sp. strain ysch24 (GDMCC 1.1355), whole genome shotgun sequence.</title>
        <authorList>
            <person name="Zhang X."/>
        </authorList>
    </citation>
    <scope>NUCLEOTIDE SEQUENCE [LARGE SCALE GENOMIC DNA]</scope>
    <source>
        <strain evidence="4">ysch24</strain>
    </source>
</reference>
<proteinExistence type="predicted"/>
<dbReference type="Gene3D" id="1.20.1260.10">
    <property type="match status" value="1"/>
</dbReference>
<dbReference type="PANTHER" id="PTHR38593">
    <property type="entry name" value="BLR2558 PROTEIN"/>
    <property type="match status" value="1"/>
</dbReference>
<comment type="caution">
    <text evidence="3">The sequence shown here is derived from an EMBL/GenBank/DDBJ whole genome shotgun (WGS) entry which is preliminary data.</text>
</comment>
<organism evidence="3 4">
    <name type="scientific">Chitinophaga tropicalis</name>
    <dbReference type="NCBI Taxonomy" id="2683588"/>
    <lineage>
        <taxon>Bacteria</taxon>
        <taxon>Pseudomonadati</taxon>
        <taxon>Bacteroidota</taxon>
        <taxon>Chitinophagia</taxon>
        <taxon>Chitinophagales</taxon>
        <taxon>Chitinophagaceae</taxon>
        <taxon>Chitinophaga</taxon>
    </lineage>
</organism>
<feature type="domain" description="DUF4142" evidence="2">
    <location>
        <begin position="37"/>
        <end position="171"/>
    </location>
</feature>
<keyword evidence="4" id="KW-1185">Reference proteome</keyword>
<feature type="chain" id="PRO_5029911333" evidence="1">
    <location>
        <begin position="21"/>
        <end position="177"/>
    </location>
</feature>
<gene>
    <name evidence="3" type="ORF">GO493_30330</name>
</gene>
<dbReference type="RefSeq" id="WP_157310000.1">
    <property type="nucleotide sequence ID" value="NZ_WRXN01000031.1"/>
</dbReference>
<dbReference type="AlphaFoldDB" id="A0A7K1UF23"/>
<dbReference type="EMBL" id="WRXN01000031">
    <property type="protein sequence ID" value="MVT12585.1"/>
    <property type="molecule type" value="Genomic_DNA"/>
</dbReference>
<evidence type="ECO:0000313" key="3">
    <source>
        <dbReference type="EMBL" id="MVT12585.1"/>
    </source>
</evidence>
<dbReference type="Proteomes" id="UP000461730">
    <property type="component" value="Unassembled WGS sequence"/>
</dbReference>
<evidence type="ECO:0000313" key="4">
    <source>
        <dbReference type="Proteomes" id="UP000461730"/>
    </source>
</evidence>
<name>A0A7K1UF23_9BACT</name>
<protein>
    <submittedName>
        <fullName evidence="3">DUF4142 domain-containing protein</fullName>
    </submittedName>
</protein>
<feature type="signal peptide" evidence="1">
    <location>
        <begin position="1"/>
        <end position="20"/>
    </location>
</feature>
<dbReference type="InterPro" id="IPR025419">
    <property type="entry name" value="DUF4142"/>
</dbReference>
<sequence length="177" mass="19777">MRRKHILLTACLLLSTFAFTACDDDDDDVNQPGVSERDQAFIMQASYGNRAEIEFGKLADSLSTTDSVKVFGQMMSEDHSTAQEELESLADDWDVHTPDTPDSVHLAIKQQLMLMTGHMFDTAYINGQIRDHQATIALFEYAADSSDAQGLKDYANKYLPAIRTHYDHAVRIAATLE</sequence>
<evidence type="ECO:0000256" key="1">
    <source>
        <dbReference type="SAM" id="SignalP"/>
    </source>
</evidence>
<keyword evidence="1" id="KW-0732">Signal</keyword>